<keyword evidence="4 7" id="KW-0812">Transmembrane</keyword>
<dbReference type="CDD" id="cd06173">
    <property type="entry name" value="MFS_MefA_like"/>
    <property type="match status" value="1"/>
</dbReference>
<evidence type="ECO:0000256" key="5">
    <source>
        <dbReference type="ARBA" id="ARBA00022989"/>
    </source>
</evidence>
<accession>A0A5J5FTF2</accession>
<keyword evidence="10" id="KW-1185">Reference proteome</keyword>
<evidence type="ECO:0000256" key="3">
    <source>
        <dbReference type="ARBA" id="ARBA00022475"/>
    </source>
</evidence>
<keyword evidence="3" id="KW-1003">Cell membrane</keyword>
<dbReference type="InterPro" id="IPR020846">
    <property type="entry name" value="MFS_dom"/>
</dbReference>
<proteinExistence type="predicted"/>
<name>A0A5J5FTF2_9BACL</name>
<organism evidence="9 10">
    <name type="scientific">Paenibacillus spiritus</name>
    <dbReference type="NCBI Taxonomy" id="2496557"/>
    <lineage>
        <taxon>Bacteria</taxon>
        <taxon>Bacillati</taxon>
        <taxon>Bacillota</taxon>
        <taxon>Bacilli</taxon>
        <taxon>Bacillales</taxon>
        <taxon>Paenibacillaceae</taxon>
        <taxon>Paenibacillus</taxon>
    </lineage>
</organism>
<evidence type="ECO:0000256" key="2">
    <source>
        <dbReference type="ARBA" id="ARBA00022448"/>
    </source>
</evidence>
<dbReference type="RefSeq" id="WP_150459792.1">
    <property type="nucleotide sequence ID" value="NZ_VYKK01000036.1"/>
</dbReference>
<gene>
    <name evidence="9" type="ORF">F4V43_18705</name>
</gene>
<comment type="subcellular location">
    <subcellularLocation>
        <location evidence="1">Cell membrane</location>
        <topology evidence="1">Multi-pass membrane protein</topology>
    </subcellularLocation>
</comment>
<feature type="transmembrane region" description="Helical" evidence="7">
    <location>
        <begin position="7"/>
        <end position="27"/>
    </location>
</feature>
<feature type="transmembrane region" description="Helical" evidence="7">
    <location>
        <begin position="371"/>
        <end position="391"/>
    </location>
</feature>
<dbReference type="PANTHER" id="PTHR23513:SF6">
    <property type="entry name" value="MAJOR FACILITATOR SUPERFAMILY ASSOCIATED DOMAIN-CONTAINING PROTEIN"/>
    <property type="match status" value="1"/>
</dbReference>
<keyword evidence="6 7" id="KW-0472">Membrane</keyword>
<comment type="caution">
    <text evidence="9">The sequence shown here is derived from an EMBL/GenBank/DDBJ whole genome shotgun (WGS) entry which is preliminary data.</text>
</comment>
<dbReference type="GO" id="GO:0005886">
    <property type="term" value="C:plasma membrane"/>
    <property type="evidence" value="ECO:0007669"/>
    <property type="project" value="UniProtKB-SubCell"/>
</dbReference>
<dbReference type="SUPFAM" id="SSF103473">
    <property type="entry name" value="MFS general substrate transporter"/>
    <property type="match status" value="1"/>
</dbReference>
<evidence type="ECO:0000313" key="10">
    <source>
        <dbReference type="Proteomes" id="UP000367750"/>
    </source>
</evidence>
<evidence type="ECO:0000256" key="7">
    <source>
        <dbReference type="SAM" id="Phobius"/>
    </source>
</evidence>
<keyword evidence="5 7" id="KW-1133">Transmembrane helix</keyword>
<dbReference type="Gene3D" id="1.20.1250.20">
    <property type="entry name" value="MFS general substrate transporter like domains"/>
    <property type="match status" value="1"/>
</dbReference>
<feature type="transmembrane region" description="Helical" evidence="7">
    <location>
        <begin position="162"/>
        <end position="183"/>
    </location>
</feature>
<evidence type="ECO:0000256" key="6">
    <source>
        <dbReference type="ARBA" id="ARBA00023136"/>
    </source>
</evidence>
<dbReference type="PROSITE" id="PS50850">
    <property type="entry name" value="MFS"/>
    <property type="match status" value="1"/>
</dbReference>
<dbReference type="InterPro" id="IPR011701">
    <property type="entry name" value="MFS"/>
</dbReference>
<feature type="transmembrane region" description="Helical" evidence="7">
    <location>
        <begin position="305"/>
        <end position="325"/>
    </location>
</feature>
<dbReference type="Pfam" id="PF07690">
    <property type="entry name" value="MFS_1"/>
    <property type="match status" value="1"/>
</dbReference>
<sequence length="405" mass="41264">MRTRSYYGLLATVSLSTFGDAFGLLAMEWLVYDLTGSKLAMGALALSSGIPELLVRLVGSPLSDRLHRVRLMAGLSAIRLLAVLLPLAMGLAGELRLWHLFAAAALSGVCSALFLPSAMASIPGLAPSGGLVRAFALADGLKGMAALLGPAAAGLVTAAGGALPALGANAVCCAAAIAALLAITGTERPAASGAAFSIRLYLHEIGEGFAFYLRTPAMLTIMLMATVSNLSSGAIWTMMVPYVREVLHQDAGAVGTLSTASAFGYLAGLGLVSWMGDVSHRRLTMLGSLAGIGVINMLWSQLPFYPAALFAAGAAGFLSPFFSSLSSSLHGRLVPASLQGRVNSIRFLIGGALQPVGAIAGGAFAELWGVPALFLAAGLLPVLFCAAALLLPGLKTLDGRLPAAS</sequence>
<feature type="transmembrane region" description="Helical" evidence="7">
    <location>
        <begin position="217"/>
        <end position="239"/>
    </location>
</feature>
<dbReference type="AlphaFoldDB" id="A0A5J5FTF2"/>
<feature type="transmembrane region" description="Helical" evidence="7">
    <location>
        <begin position="283"/>
        <end position="299"/>
    </location>
</feature>
<keyword evidence="2" id="KW-0813">Transport</keyword>
<protein>
    <submittedName>
        <fullName evidence="9">MFS transporter</fullName>
    </submittedName>
</protein>
<reference evidence="9 10" key="1">
    <citation type="submission" date="2019-09" db="EMBL/GenBank/DDBJ databases">
        <title>Bacillus ochoae sp. nov., Paenibacillus whitsoniae sp. nov., Paenibacillus spiritus sp. nov. Isolated from the Mars Exploration Rover during spacecraft assembly.</title>
        <authorList>
            <person name="Seuylemezian A."/>
            <person name="Vaishampayan P."/>
        </authorList>
    </citation>
    <scope>NUCLEOTIDE SEQUENCE [LARGE SCALE GENOMIC DNA]</scope>
    <source>
        <strain evidence="9 10">MER_111</strain>
    </source>
</reference>
<feature type="transmembrane region" description="Helical" evidence="7">
    <location>
        <begin position="345"/>
        <end position="365"/>
    </location>
</feature>
<dbReference type="PANTHER" id="PTHR23513">
    <property type="entry name" value="INTEGRAL MEMBRANE EFFLUX PROTEIN-RELATED"/>
    <property type="match status" value="1"/>
</dbReference>
<dbReference type="Proteomes" id="UP000367750">
    <property type="component" value="Unassembled WGS sequence"/>
</dbReference>
<dbReference type="GO" id="GO:0022857">
    <property type="term" value="F:transmembrane transporter activity"/>
    <property type="evidence" value="ECO:0007669"/>
    <property type="project" value="InterPro"/>
</dbReference>
<evidence type="ECO:0000313" key="9">
    <source>
        <dbReference type="EMBL" id="KAA8996222.1"/>
    </source>
</evidence>
<dbReference type="EMBL" id="VYKK01000036">
    <property type="protein sequence ID" value="KAA8996222.1"/>
    <property type="molecule type" value="Genomic_DNA"/>
</dbReference>
<dbReference type="OrthoDB" id="7055052at2"/>
<evidence type="ECO:0000259" key="8">
    <source>
        <dbReference type="PROSITE" id="PS50850"/>
    </source>
</evidence>
<dbReference type="InterPro" id="IPR036259">
    <property type="entry name" value="MFS_trans_sf"/>
</dbReference>
<feature type="transmembrane region" description="Helical" evidence="7">
    <location>
        <begin position="98"/>
        <end position="122"/>
    </location>
</feature>
<feature type="transmembrane region" description="Helical" evidence="7">
    <location>
        <begin position="71"/>
        <end position="92"/>
    </location>
</feature>
<evidence type="ECO:0000256" key="1">
    <source>
        <dbReference type="ARBA" id="ARBA00004651"/>
    </source>
</evidence>
<evidence type="ECO:0000256" key="4">
    <source>
        <dbReference type="ARBA" id="ARBA00022692"/>
    </source>
</evidence>
<feature type="transmembrane region" description="Helical" evidence="7">
    <location>
        <begin position="251"/>
        <end position="271"/>
    </location>
</feature>
<feature type="domain" description="Major facilitator superfamily (MFS) profile" evidence="8">
    <location>
        <begin position="217"/>
        <end position="405"/>
    </location>
</feature>